<gene>
    <name evidence="6" type="ORF">DN310_14850</name>
</gene>
<evidence type="ECO:0000313" key="6">
    <source>
        <dbReference type="EMBL" id="ECI4010572.1"/>
    </source>
</evidence>
<dbReference type="Gene3D" id="3.40.50.300">
    <property type="entry name" value="P-loop containing nucleotide triphosphate hydrolases"/>
    <property type="match status" value="1"/>
</dbReference>
<dbReference type="InterPro" id="IPR003439">
    <property type="entry name" value="ABC_transporter-like_ATP-bd"/>
</dbReference>
<proteinExistence type="inferred from homology"/>
<dbReference type="GO" id="GO:0016887">
    <property type="term" value="F:ATP hydrolysis activity"/>
    <property type="evidence" value="ECO:0007669"/>
    <property type="project" value="InterPro"/>
</dbReference>
<reference evidence="6" key="1">
    <citation type="submission" date="2018-06" db="EMBL/GenBank/DDBJ databases">
        <authorList>
            <person name="Ashton P.M."/>
            <person name="Dallman T."/>
            <person name="Nair S."/>
            <person name="De Pinna E."/>
            <person name="Peters T."/>
            <person name="Grant K."/>
        </authorList>
    </citation>
    <scope>NUCLEOTIDE SEQUENCE [LARGE SCALE GENOMIC DNA]</scope>
    <source>
        <strain evidence="6">275803</strain>
    </source>
</reference>
<evidence type="ECO:0000256" key="3">
    <source>
        <dbReference type="ARBA" id="ARBA00022741"/>
    </source>
</evidence>
<dbReference type="FunFam" id="3.40.50.300:FF:000134">
    <property type="entry name" value="Iron-enterobactin ABC transporter ATP-binding protein"/>
    <property type="match status" value="1"/>
</dbReference>
<dbReference type="InterPro" id="IPR003593">
    <property type="entry name" value="AAA+_ATPase"/>
</dbReference>
<dbReference type="PANTHER" id="PTHR42794:SF2">
    <property type="entry name" value="ABC TRANSPORTER ATP-BINDING PROTEIN"/>
    <property type="match status" value="1"/>
</dbReference>
<evidence type="ECO:0000256" key="1">
    <source>
        <dbReference type="ARBA" id="ARBA00005417"/>
    </source>
</evidence>
<organism evidence="6">
    <name type="scientific">Salmonella enterica subsp. salamae</name>
    <dbReference type="NCBI Taxonomy" id="59202"/>
    <lineage>
        <taxon>Bacteria</taxon>
        <taxon>Pseudomonadati</taxon>
        <taxon>Pseudomonadota</taxon>
        <taxon>Gammaproteobacteria</taxon>
        <taxon>Enterobacterales</taxon>
        <taxon>Enterobacteriaceae</taxon>
        <taxon>Salmonella</taxon>
    </lineage>
</organism>
<dbReference type="Pfam" id="PF00005">
    <property type="entry name" value="ABC_tran"/>
    <property type="match status" value="1"/>
</dbReference>
<dbReference type="EMBL" id="AAIVAV010000016">
    <property type="protein sequence ID" value="ECI4010572.1"/>
    <property type="molecule type" value="Genomic_DNA"/>
</dbReference>
<comment type="similarity">
    <text evidence="1">Belongs to the ABC transporter superfamily.</text>
</comment>
<dbReference type="AlphaFoldDB" id="A0A5Y3MXB6"/>
<keyword evidence="4 6" id="KW-0067">ATP-binding</keyword>
<feature type="domain" description="ABC transporter" evidence="5">
    <location>
        <begin position="5"/>
        <end position="238"/>
    </location>
</feature>
<comment type="caution">
    <text evidence="6">The sequence shown here is derived from an EMBL/GenBank/DDBJ whole genome shotgun (WGS) entry which is preliminary data.</text>
</comment>
<name>A0A5Y3MXB6_SALER</name>
<dbReference type="PANTHER" id="PTHR42794">
    <property type="entry name" value="HEMIN IMPORT ATP-BINDING PROTEIN HMUV"/>
    <property type="match status" value="1"/>
</dbReference>
<dbReference type="PROSITE" id="PS50893">
    <property type="entry name" value="ABC_TRANSPORTER_2"/>
    <property type="match status" value="1"/>
</dbReference>
<accession>A0A5Y3MXB6</accession>
<keyword evidence="3" id="KW-0547">Nucleotide-binding</keyword>
<evidence type="ECO:0000256" key="4">
    <source>
        <dbReference type="ARBA" id="ARBA00022840"/>
    </source>
</evidence>
<evidence type="ECO:0000259" key="5">
    <source>
        <dbReference type="PROSITE" id="PS50893"/>
    </source>
</evidence>
<dbReference type="SMART" id="SM00382">
    <property type="entry name" value="AAA"/>
    <property type="match status" value="1"/>
</dbReference>
<dbReference type="CDD" id="cd03214">
    <property type="entry name" value="ABC_Iron-Siderophores_B12_Hemin"/>
    <property type="match status" value="1"/>
</dbReference>
<sequence length="254" mass="28116">MIMHVVVDKLSVTLQARRVLSDISFVAQRSQTVGLLGPNGSGKSTLIRAIAGVQPCTYASVKIGGKLTSNLSQRQLSRTLAFVPQHAEAAEAELSVIDIVRLGRTPHRKAFTPWRQADEDAVQQALSMMRLDALTHRTWQRLSGGERQRCQIARALTQQPDILLLDEPINHLDIQFQLELMRLISALPITVIMALHDLNLAAKYCQHLVVLHEGHVVASGKPAAVLTPELIQSTWQVDATICRTERGMLNIQYA</sequence>
<dbReference type="InterPro" id="IPR027417">
    <property type="entry name" value="P-loop_NTPase"/>
</dbReference>
<protein>
    <submittedName>
        <fullName evidence="6">ABC transporter ATP-binding protein</fullName>
    </submittedName>
</protein>
<evidence type="ECO:0000256" key="2">
    <source>
        <dbReference type="ARBA" id="ARBA00022448"/>
    </source>
</evidence>
<keyword evidence="2" id="KW-0813">Transport</keyword>
<dbReference type="Proteomes" id="UP000839598">
    <property type="component" value="Unassembled WGS sequence"/>
</dbReference>
<dbReference type="SUPFAM" id="SSF52540">
    <property type="entry name" value="P-loop containing nucleoside triphosphate hydrolases"/>
    <property type="match status" value="1"/>
</dbReference>
<dbReference type="GO" id="GO:0005524">
    <property type="term" value="F:ATP binding"/>
    <property type="evidence" value="ECO:0007669"/>
    <property type="project" value="UniProtKB-KW"/>
</dbReference>